<dbReference type="GO" id="GO:0016020">
    <property type="term" value="C:membrane"/>
    <property type="evidence" value="ECO:0007669"/>
    <property type="project" value="UniProtKB-SubCell"/>
</dbReference>
<organism evidence="9 10">
    <name type="scientific">Cannabis sativa</name>
    <name type="common">Hemp</name>
    <name type="synonym">Marijuana</name>
    <dbReference type="NCBI Taxonomy" id="3483"/>
    <lineage>
        <taxon>Eukaryota</taxon>
        <taxon>Viridiplantae</taxon>
        <taxon>Streptophyta</taxon>
        <taxon>Embryophyta</taxon>
        <taxon>Tracheophyta</taxon>
        <taxon>Spermatophyta</taxon>
        <taxon>Magnoliopsida</taxon>
        <taxon>eudicotyledons</taxon>
        <taxon>Gunneridae</taxon>
        <taxon>Pentapetalae</taxon>
        <taxon>rosids</taxon>
        <taxon>fabids</taxon>
        <taxon>Rosales</taxon>
        <taxon>Cannabaceae</taxon>
        <taxon>Cannabis</taxon>
    </lineage>
</organism>
<protein>
    <recommendedName>
        <fullName evidence="8">Cytochrome b561 domain-containing protein</fullName>
    </recommendedName>
</protein>
<feature type="transmembrane region" description="Helical" evidence="7">
    <location>
        <begin position="83"/>
        <end position="102"/>
    </location>
</feature>
<evidence type="ECO:0000256" key="7">
    <source>
        <dbReference type="SAM" id="Phobius"/>
    </source>
</evidence>
<dbReference type="Proteomes" id="UP000583929">
    <property type="component" value="Unassembled WGS sequence"/>
</dbReference>
<evidence type="ECO:0000256" key="2">
    <source>
        <dbReference type="ARBA" id="ARBA00022448"/>
    </source>
</evidence>
<dbReference type="CDD" id="cd08760">
    <property type="entry name" value="Cyt_b561_FRRS1_like"/>
    <property type="match status" value="1"/>
</dbReference>
<dbReference type="EMBL" id="JAATIQ010000021">
    <property type="protein sequence ID" value="KAF4399568.1"/>
    <property type="molecule type" value="Genomic_DNA"/>
</dbReference>
<evidence type="ECO:0000259" key="8">
    <source>
        <dbReference type="PROSITE" id="PS50939"/>
    </source>
</evidence>
<feature type="domain" description="Cytochrome b561" evidence="8">
    <location>
        <begin position="1"/>
        <end position="208"/>
    </location>
</feature>
<proteinExistence type="predicted"/>
<comment type="subcellular location">
    <subcellularLocation>
        <location evidence="1">Membrane</location>
    </subcellularLocation>
</comment>
<dbReference type="PROSITE" id="PS50939">
    <property type="entry name" value="CYTOCHROME_B561"/>
    <property type="match status" value="1"/>
</dbReference>
<comment type="caution">
    <text evidence="9">The sequence shown here is derived from an EMBL/GenBank/DDBJ whole genome shotgun (WGS) entry which is preliminary data.</text>
</comment>
<evidence type="ECO:0000256" key="1">
    <source>
        <dbReference type="ARBA" id="ARBA00004370"/>
    </source>
</evidence>
<evidence type="ECO:0000256" key="5">
    <source>
        <dbReference type="ARBA" id="ARBA00022989"/>
    </source>
</evidence>
<evidence type="ECO:0000256" key="4">
    <source>
        <dbReference type="ARBA" id="ARBA00022982"/>
    </source>
</evidence>
<reference evidence="9 10" key="1">
    <citation type="journal article" date="2020" name="bioRxiv">
        <title>Sequence and annotation of 42 cannabis genomes reveals extensive copy number variation in cannabinoid synthesis and pathogen resistance genes.</title>
        <authorList>
            <person name="Mckernan K.J."/>
            <person name="Helbert Y."/>
            <person name="Kane L.T."/>
            <person name="Ebling H."/>
            <person name="Zhang L."/>
            <person name="Liu B."/>
            <person name="Eaton Z."/>
            <person name="Mclaughlin S."/>
            <person name="Kingan S."/>
            <person name="Baybayan P."/>
            <person name="Concepcion G."/>
            <person name="Jordan M."/>
            <person name="Riva A."/>
            <person name="Barbazuk W."/>
            <person name="Harkins T."/>
        </authorList>
    </citation>
    <scope>NUCLEOTIDE SEQUENCE [LARGE SCALE GENOMIC DNA]</scope>
    <source>
        <strain evidence="10">cv. Jamaican Lion 4</strain>
        <tissue evidence="9">Leaf</tissue>
    </source>
</reference>
<evidence type="ECO:0000256" key="6">
    <source>
        <dbReference type="ARBA" id="ARBA00023136"/>
    </source>
</evidence>
<dbReference type="Pfam" id="PF03188">
    <property type="entry name" value="Cytochrom_B561"/>
    <property type="match status" value="1"/>
</dbReference>
<keyword evidence="10" id="KW-1185">Reference proteome</keyword>
<feature type="transmembrane region" description="Helical" evidence="7">
    <location>
        <begin position="154"/>
        <end position="173"/>
    </location>
</feature>
<sequence length="224" mass="26074">MDTKLFAYSNDHQRNEDTEVTTNLRSWRGQAKHHPHLRNAYGILIIIGWGILLPVGVIIARYFSKFPIHLNEWYSYHIMCQSIGYVLGTLGWLIGILIDHTSKQHSHELRSHQILGIIIFTLTTIQMVAIFWQPKKEEEYDHCGWKSWGIYHRLMGYVIIVLIIADIFEGIILNQNQPTKWKWSCVGILVILVLTAVSLEIYRWVKSKIIQQAVELNSEMYTSA</sequence>
<keyword evidence="4" id="KW-0249">Electron transport</keyword>
<feature type="transmembrane region" description="Helical" evidence="7">
    <location>
        <begin position="40"/>
        <end position="63"/>
    </location>
</feature>
<dbReference type="AlphaFoldDB" id="A0A7J6HXV8"/>
<keyword evidence="3 7" id="KW-0812">Transmembrane</keyword>
<keyword evidence="2" id="KW-0813">Transport</keyword>
<dbReference type="SMART" id="SM00665">
    <property type="entry name" value="B561"/>
    <property type="match status" value="1"/>
</dbReference>
<feature type="transmembrane region" description="Helical" evidence="7">
    <location>
        <begin position="185"/>
        <end position="205"/>
    </location>
</feature>
<accession>A0A7J6HXV8</accession>
<keyword evidence="5 7" id="KW-1133">Transmembrane helix</keyword>
<gene>
    <name evidence="9" type="ORF">G4B88_022651</name>
</gene>
<evidence type="ECO:0000313" key="10">
    <source>
        <dbReference type="Proteomes" id="UP000583929"/>
    </source>
</evidence>
<name>A0A7J6HXV8_CANSA</name>
<dbReference type="InterPro" id="IPR006593">
    <property type="entry name" value="Cyt_b561/ferric_Rdtase_TM"/>
</dbReference>
<evidence type="ECO:0000313" key="9">
    <source>
        <dbReference type="EMBL" id="KAF4399568.1"/>
    </source>
</evidence>
<evidence type="ECO:0000256" key="3">
    <source>
        <dbReference type="ARBA" id="ARBA00022692"/>
    </source>
</evidence>
<feature type="transmembrane region" description="Helical" evidence="7">
    <location>
        <begin position="114"/>
        <end position="134"/>
    </location>
</feature>
<keyword evidence="6 7" id="KW-0472">Membrane</keyword>
<dbReference type="PANTHER" id="PTHR23130:SF153">
    <property type="entry name" value="CYTOCHROME B561 DOMAIN-CONTAINING PROTEIN"/>
    <property type="match status" value="1"/>
</dbReference>
<dbReference type="PANTHER" id="PTHR23130">
    <property type="entry name" value="CYTOCHROME B561 AND DOMON DOMAIN-CONTAINING PROTEIN"/>
    <property type="match status" value="1"/>
</dbReference>
<dbReference type="Gene3D" id="1.20.120.1770">
    <property type="match status" value="1"/>
</dbReference>